<dbReference type="AlphaFoldDB" id="A0AA88DSQ5"/>
<organism evidence="1 2">
    <name type="scientific">Ficus carica</name>
    <name type="common">Common fig</name>
    <dbReference type="NCBI Taxonomy" id="3494"/>
    <lineage>
        <taxon>Eukaryota</taxon>
        <taxon>Viridiplantae</taxon>
        <taxon>Streptophyta</taxon>
        <taxon>Embryophyta</taxon>
        <taxon>Tracheophyta</taxon>
        <taxon>Spermatophyta</taxon>
        <taxon>Magnoliopsida</taxon>
        <taxon>eudicotyledons</taxon>
        <taxon>Gunneridae</taxon>
        <taxon>Pentapetalae</taxon>
        <taxon>rosids</taxon>
        <taxon>fabids</taxon>
        <taxon>Rosales</taxon>
        <taxon>Moraceae</taxon>
        <taxon>Ficeae</taxon>
        <taxon>Ficus</taxon>
    </lineage>
</organism>
<accession>A0AA88DSQ5</accession>
<evidence type="ECO:0000313" key="2">
    <source>
        <dbReference type="Proteomes" id="UP001187192"/>
    </source>
</evidence>
<dbReference type="Proteomes" id="UP001187192">
    <property type="component" value="Unassembled WGS sequence"/>
</dbReference>
<comment type="caution">
    <text evidence="1">The sequence shown here is derived from an EMBL/GenBank/DDBJ whole genome shotgun (WGS) entry which is preliminary data.</text>
</comment>
<sequence length="62" mass="7245">MALRTFVRAVTRNATTEAFWRQWLGVGIRWWERSYQGFAPVMGRRWWNRGGRGGVGSCIEGR</sequence>
<proteinExistence type="predicted"/>
<evidence type="ECO:0000313" key="1">
    <source>
        <dbReference type="EMBL" id="GMN60803.1"/>
    </source>
</evidence>
<gene>
    <name evidence="1" type="ORF">TIFTF001_029898</name>
</gene>
<protein>
    <submittedName>
        <fullName evidence="1">Uncharacterized protein</fullName>
    </submittedName>
</protein>
<reference evidence="1" key="1">
    <citation type="submission" date="2023-07" db="EMBL/GenBank/DDBJ databases">
        <title>draft genome sequence of fig (Ficus carica).</title>
        <authorList>
            <person name="Takahashi T."/>
            <person name="Nishimura K."/>
        </authorList>
    </citation>
    <scope>NUCLEOTIDE SEQUENCE</scope>
</reference>
<keyword evidence="2" id="KW-1185">Reference proteome</keyword>
<name>A0AA88DSQ5_FICCA</name>
<dbReference type="EMBL" id="BTGU01000102">
    <property type="protein sequence ID" value="GMN60803.1"/>
    <property type="molecule type" value="Genomic_DNA"/>
</dbReference>